<gene>
    <name evidence="1" type="ORF">METZ01_LOCUS193352</name>
</gene>
<dbReference type="EMBL" id="UINC01040514">
    <property type="protein sequence ID" value="SVB40498.1"/>
    <property type="molecule type" value="Genomic_DNA"/>
</dbReference>
<dbReference type="AlphaFoldDB" id="A0A382DQ55"/>
<organism evidence="1">
    <name type="scientific">marine metagenome</name>
    <dbReference type="NCBI Taxonomy" id="408172"/>
    <lineage>
        <taxon>unclassified sequences</taxon>
        <taxon>metagenomes</taxon>
        <taxon>ecological metagenomes</taxon>
    </lineage>
</organism>
<accession>A0A382DQ55</accession>
<proteinExistence type="predicted"/>
<protein>
    <submittedName>
        <fullName evidence="1">Uncharacterized protein</fullName>
    </submittedName>
</protein>
<evidence type="ECO:0000313" key="1">
    <source>
        <dbReference type="EMBL" id="SVB40498.1"/>
    </source>
</evidence>
<sequence length="226" mass="23333">MAITSGTANVHILTESAQHATVRCLYYTSNGTDESDVLKVNTATLTHKTVALTTANRSGIFQSGDTVTGQSSGKTAQIVEWRRSANTIVVTNASGSFTDGEDLTTTVTGSTAALAASSASLNLVRELAIRSIWYSIDPDMTVELGFKGGNLDAGSTQAIIPAVLLSGSGYFGKNALAGQIISNAQGIGTSADGSFYISTYTTSSAKAAYTVIVDLVKLRGYAPSGL</sequence>
<reference evidence="1" key="1">
    <citation type="submission" date="2018-05" db="EMBL/GenBank/DDBJ databases">
        <authorList>
            <person name="Lanie J.A."/>
            <person name="Ng W.-L."/>
            <person name="Kazmierczak K.M."/>
            <person name="Andrzejewski T.M."/>
            <person name="Davidsen T.M."/>
            <person name="Wayne K.J."/>
            <person name="Tettelin H."/>
            <person name="Glass J.I."/>
            <person name="Rusch D."/>
            <person name="Podicherti R."/>
            <person name="Tsui H.-C.T."/>
            <person name="Winkler M.E."/>
        </authorList>
    </citation>
    <scope>NUCLEOTIDE SEQUENCE</scope>
</reference>
<name>A0A382DQ55_9ZZZZ</name>